<dbReference type="EMBL" id="CAFBLR010000241">
    <property type="protein sequence ID" value="CAB4885421.1"/>
    <property type="molecule type" value="Genomic_DNA"/>
</dbReference>
<dbReference type="EMBL" id="CAEZYY010000027">
    <property type="protein sequence ID" value="CAB4762694.1"/>
    <property type="molecule type" value="Genomic_DNA"/>
</dbReference>
<dbReference type="GO" id="GO:0046872">
    <property type="term" value="F:metal ion binding"/>
    <property type="evidence" value="ECO:0007669"/>
    <property type="project" value="InterPro"/>
</dbReference>
<dbReference type="AlphaFoldDB" id="A0A6J6UTX7"/>
<feature type="domain" description="Rubrerythrin diiron-binding" evidence="1">
    <location>
        <begin position="26"/>
        <end position="71"/>
    </location>
</feature>
<dbReference type="InterPro" id="IPR009078">
    <property type="entry name" value="Ferritin-like_SF"/>
</dbReference>
<evidence type="ECO:0000313" key="2">
    <source>
        <dbReference type="EMBL" id="CAB4723594.1"/>
    </source>
</evidence>
<accession>A0A6J6UTX7</accession>
<proteinExistence type="predicted"/>
<gene>
    <name evidence="2" type="ORF">UFOPK2602_01914</name>
    <name evidence="3" type="ORF">UFOPK2806_01786</name>
    <name evidence="4" type="ORF">UFOPK3417_01855</name>
    <name evidence="5" type="ORF">UFOPK4306_00696</name>
</gene>
<evidence type="ECO:0000313" key="3">
    <source>
        <dbReference type="EMBL" id="CAB4762694.1"/>
    </source>
</evidence>
<dbReference type="InterPro" id="IPR003251">
    <property type="entry name" value="Rr_diiron-bd_dom"/>
</dbReference>
<evidence type="ECO:0000313" key="4">
    <source>
        <dbReference type="EMBL" id="CAB4885421.1"/>
    </source>
</evidence>
<dbReference type="Pfam" id="PF02915">
    <property type="entry name" value="Rubrerythrin"/>
    <property type="match status" value="1"/>
</dbReference>
<organism evidence="3">
    <name type="scientific">freshwater metagenome</name>
    <dbReference type="NCBI Taxonomy" id="449393"/>
    <lineage>
        <taxon>unclassified sequences</taxon>
        <taxon>metagenomes</taxon>
        <taxon>ecological metagenomes</taxon>
    </lineage>
</organism>
<sequence>MATTNFYEANAALFGKERLDVADLELMYQLEMTGEEFYYRLADRVGNPEAAELLRRNGVEEKAHARRLAKALSIKVGREWEPTAEQAALMDIPLPDQIDAKMFLGIVKGELGGDAGYQRWADNETDPEVQKLLRLNGREETIHAGRAQQVYDLLSK</sequence>
<dbReference type="EMBL" id="CAFBQP010000020">
    <property type="protein sequence ID" value="CAB5057434.1"/>
    <property type="molecule type" value="Genomic_DNA"/>
</dbReference>
<reference evidence="3" key="1">
    <citation type="submission" date="2020-05" db="EMBL/GenBank/DDBJ databases">
        <authorList>
            <person name="Chiriac C."/>
            <person name="Salcher M."/>
            <person name="Ghai R."/>
            <person name="Kavagutti S V."/>
        </authorList>
    </citation>
    <scope>NUCLEOTIDE SEQUENCE</scope>
</reference>
<dbReference type="GO" id="GO:0016491">
    <property type="term" value="F:oxidoreductase activity"/>
    <property type="evidence" value="ECO:0007669"/>
    <property type="project" value="InterPro"/>
</dbReference>
<dbReference type="EMBL" id="CAEZXX010000164">
    <property type="protein sequence ID" value="CAB4723594.1"/>
    <property type="molecule type" value="Genomic_DNA"/>
</dbReference>
<dbReference type="InterPro" id="IPR012347">
    <property type="entry name" value="Ferritin-like"/>
</dbReference>
<dbReference type="Gene3D" id="1.20.1260.10">
    <property type="match status" value="1"/>
</dbReference>
<evidence type="ECO:0000313" key="5">
    <source>
        <dbReference type="EMBL" id="CAB5057434.1"/>
    </source>
</evidence>
<dbReference type="SUPFAM" id="SSF47240">
    <property type="entry name" value="Ferritin-like"/>
    <property type="match status" value="1"/>
</dbReference>
<name>A0A6J6UTX7_9ZZZZ</name>
<protein>
    <submittedName>
        <fullName evidence="3">Unannotated protein</fullName>
    </submittedName>
</protein>
<evidence type="ECO:0000259" key="1">
    <source>
        <dbReference type="Pfam" id="PF02915"/>
    </source>
</evidence>